<dbReference type="Pfam" id="PF02424">
    <property type="entry name" value="ApbE"/>
    <property type="match status" value="1"/>
</dbReference>
<dbReference type="KEGG" id="nik:F5I99_11910"/>
<keyword evidence="6 18" id="KW-0285">Flavoprotein</keyword>
<dbReference type="PROSITE" id="PS51257">
    <property type="entry name" value="PROKAR_LIPOPROTEIN"/>
    <property type="match status" value="1"/>
</dbReference>
<evidence type="ECO:0000256" key="1">
    <source>
        <dbReference type="ARBA" id="ARBA00008282"/>
    </source>
</evidence>
<evidence type="ECO:0000256" key="10">
    <source>
        <dbReference type="ARBA" id="ARBA00022827"/>
    </source>
</evidence>
<feature type="binding site" evidence="19">
    <location>
        <position position="294"/>
    </location>
    <ligand>
        <name>Mg(2+)</name>
        <dbReference type="ChEBI" id="CHEBI:18420"/>
    </ligand>
</feature>
<evidence type="ECO:0000256" key="3">
    <source>
        <dbReference type="ARBA" id="ARBA00016337"/>
    </source>
</evidence>
<dbReference type="Proteomes" id="UP000325606">
    <property type="component" value="Chromosome"/>
</dbReference>
<keyword evidence="4" id="KW-1003">Cell membrane</keyword>
<comment type="catalytic activity">
    <reaction evidence="16 18 20">
        <text>L-threonyl-[protein] + FAD = FMN-L-threonyl-[protein] + AMP + H(+)</text>
        <dbReference type="Rhea" id="RHEA:36847"/>
        <dbReference type="Rhea" id="RHEA-COMP:11060"/>
        <dbReference type="Rhea" id="RHEA-COMP:11061"/>
        <dbReference type="ChEBI" id="CHEBI:15378"/>
        <dbReference type="ChEBI" id="CHEBI:30013"/>
        <dbReference type="ChEBI" id="CHEBI:57692"/>
        <dbReference type="ChEBI" id="CHEBI:74257"/>
        <dbReference type="ChEBI" id="CHEBI:456215"/>
        <dbReference type="EC" id="2.7.1.180"/>
    </reaction>
</comment>
<evidence type="ECO:0000256" key="18">
    <source>
        <dbReference type="PIRNR" id="PIRNR006268"/>
    </source>
</evidence>
<dbReference type="GO" id="GO:0005886">
    <property type="term" value="C:plasma membrane"/>
    <property type="evidence" value="ECO:0007669"/>
    <property type="project" value="UniProtKB-SubCell"/>
</dbReference>
<name>A0A5J6LFN0_9GAMM</name>
<keyword evidence="13" id="KW-0564">Palmitate</keyword>
<feature type="binding site" evidence="19">
    <location>
        <position position="180"/>
    </location>
    <ligand>
        <name>Mg(2+)</name>
        <dbReference type="ChEBI" id="CHEBI:18420"/>
    </ligand>
</feature>
<evidence type="ECO:0000256" key="6">
    <source>
        <dbReference type="ARBA" id="ARBA00022630"/>
    </source>
</evidence>
<dbReference type="EC" id="2.7.1.180" evidence="2 18"/>
<dbReference type="PANTHER" id="PTHR30040:SF2">
    <property type="entry name" value="FAD:PROTEIN FMN TRANSFERASE"/>
    <property type="match status" value="1"/>
</dbReference>
<keyword evidence="14 20" id="KW-0449">Lipoprotein</keyword>
<proteinExistence type="inferred from homology"/>
<comment type="cofactor">
    <cofactor evidence="19">
        <name>Mg(2+)</name>
        <dbReference type="ChEBI" id="CHEBI:18420"/>
    </cofactor>
    <cofactor evidence="19">
        <name>Mn(2+)</name>
        <dbReference type="ChEBI" id="CHEBI:29035"/>
    </cofactor>
    <text evidence="19">Magnesium. Can also use manganese.</text>
</comment>
<dbReference type="InterPro" id="IPR024932">
    <property type="entry name" value="ApbE"/>
</dbReference>
<evidence type="ECO:0000256" key="15">
    <source>
        <dbReference type="ARBA" id="ARBA00031306"/>
    </source>
</evidence>
<comment type="function">
    <text evidence="20">Flavin transferase that catalyzes the transfer of the FMN moiety of FAD and its covalent binding to the hydroxyl group of a threonine residue in a target flavoprotein.</text>
</comment>
<dbReference type="EMBL" id="CP044222">
    <property type="protein sequence ID" value="QEW07152.1"/>
    <property type="molecule type" value="Genomic_DNA"/>
</dbReference>
<dbReference type="RefSeq" id="WP_151056278.1">
    <property type="nucleotide sequence ID" value="NZ_CP044222.1"/>
</dbReference>
<evidence type="ECO:0000256" key="14">
    <source>
        <dbReference type="ARBA" id="ARBA00023288"/>
    </source>
</evidence>
<protein>
    <recommendedName>
        <fullName evidence="3 18">FAD:protein FMN transferase</fullName>
        <ecNumber evidence="2 18">2.7.1.180</ecNumber>
    </recommendedName>
    <alternativeName>
        <fullName evidence="15 18">Flavin transferase</fullName>
    </alternativeName>
</protein>
<dbReference type="AlphaFoldDB" id="A0A5J6LFN0"/>
<comment type="subcellular location">
    <subcellularLocation>
        <location evidence="17 20">Cell inner membrane</location>
        <topology evidence="17 20">Lipid-anchor</topology>
        <orientation evidence="17 20">Periplasmic side</orientation>
    </subcellularLocation>
</comment>
<dbReference type="GO" id="GO:0046872">
    <property type="term" value="F:metal ion binding"/>
    <property type="evidence" value="ECO:0007669"/>
    <property type="project" value="UniProtKB-UniRule"/>
</dbReference>
<dbReference type="SUPFAM" id="SSF143631">
    <property type="entry name" value="ApbE-like"/>
    <property type="match status" value="1"/>
</dbReference>
<dbReference type="PIRSF" id="PIRSF006268">
    <property type="entry name" value="ApbE"/>
    <property type="match status" value="1"/>
</dbReference>
<organism evidence="21 22">
    <name type="scientific">Nitrincola iocasae</name>
    <dbReference type="NCBI Taxonomy" id="2614693"/>
    <lineage>
        <taxon>Bacteria</taxon>
        <taxon>Pseudomonadati</taxon>
        <taxon>Pseudomonadota</taxon>
        <taxon>Gammaproteobacteria</taxon>
        <taxon>Oceanospirillales</taxon>
        <taxon>Oceanospirillaceae</taxon>
        <taxon>Nitrincola</taxon>
    </lineage>
</organism>
<evidence type="ECO:0000256" key="8">
    <source>
        <dbReference type="ARBA" id="ARBA00022723"/>
    </source>
</evidence>
<feature type="signal peptide" evidence="20">
    <location>
        <begin position="1"/>
        <end position="20"/>
    </location>
</feature>
<evidence type="ECO:0000256" key="2">
    <source>
        <dbReference type="ARBA" id="ARBA00011955"/>
    </source>
</evidence>
<evidence type="ECO:0000256" key="13">
    <source>
        <dbReference type="ARBA" id="ARBA00023139"/>
    </source>
</evidence>
<evidence type="ECO:0000256" key="7">
    <source>
        <dbReference type="ARBA" id="ARBA00022679"/>
    </source>
</evidence>
<keyword evidence="12" id="KW-0472">Membrane</keyword>
<evidence type="ECO:0000256" key="19">
    <source>
        <dbReference type="PIRSR" id="PIRSR006268-2"/>
    </source>
</evidence>
<gene>
    <name evidence="21" type="ORF">F5I99_11910</name>
</gene>
<keyword evidence="22" id="KW-1185">Reference proteome</keyword>
<keyword evidence="10 18" id="KW-0274">FAD</keyword>
<evidence type="ECO:0000256" key="5">
    <source>
        <dbReference type="ARBA" id="ARBA00022519"/>
    </source>
</evidence>
<dbReference type="PANTHER" id="PTHR30040">
    <property type="entry name" value="THIAMINE BIOSYNTHESIS LIPOPROTEIN APBE"/>
    <property type="match status" value="1"/>
</dbReference>
<evidence type="ECO:0000256" key="16">
    <source>
        <dbReference type="ARBA" id="ARBA00048540"/>
    </source>
</evidence>
<sequence length="353" mass="38642">MNPMRSLYLTGVLLCLLVLAGCTETETAPEVKHLEGGIFGTFWVVSIADPVSDEQLTALRQGIEDTLEHVDLQMSTWKPQSELMQLNGHPVGEWLVVSPELMQVLSLSQTISAQSGGAFDVTVGNLVNLWSFGPEQRPDEIPEPEQLQTRLATAGYQGLELDTSASQARRQRDFFIDLSGVAKGFGVDEVARYLTAQGLSHFLVNIGGELVASGEREPGQSWRIGIELPHSGVQVAHHIIPVKDMSIATSGDYRNYFEVDGQRFSHTINPLTGWPINHRVASVTVLTPENAEADAWATAMMVLGTEGMPLAESLQLRVLMLERNADGWTTHLSSAMVEYLGEEKAQALLHGEQ</sequence>
<reference evidence="21 22" key="1">
    <citation type="submission" date="2019-09" db="EMBL/GenBank/DDBJ databases">
        <title>Nitrincola iocasae sp. nov., a bacterium isolated from the sediment collected at a cold seep field in South China Sea.</title>
        <authorList>
            <person name="Zhang H."/>
            <person name="Wang H."/>
            <person name="Li C."/>
        </authorList>
    </citation>
    <scope>NUCLEOTIDE SEQUENCE [LARGE SCALE GENOMIC DNA]</scope>
    <source>
        <strain evidence="21 22">KXZD1103</strain>
    </source>
</reference>
<evidence type="ECO:0000313" key="21">
    <source>
        <dbReference type="EMBL" id="QEW07152.1"/>
    </source>
</evidence>
<keyword evidence="11 18" id="KW-0460">Magnesium</keyword>
<evidence type="ECO:0000256" key="11">
    <source>
        <dbReference type="ARBA" id="ARBA00022842"/>
    </source>
</evidence>
<keyword evidence="5 20" id="KW-0997">Cell inner membrane</keyword>
<keyword evidence="7 18" id="KW-0808">Transferase</keyword>
<dbReference type="Gene3D" id="3.10.520.10">
    <property type="entry name" value="ApbE-like domains"/>
    <property type="match status" value="1"/>
</dbReference>
<dbReference type="FunFam" id="3.10.520.10:FF:000001">
    <property type="entry name" value="FAD:protein FMN transferase"/>
    <property type="match status" value="1"/>
</dbReference>
<keyword evidence="9 20" id="KW-0732">Signal</keyword>
<evidence type="ECO:0000256" key="17">
    <source>
        <dbReference type="ARBA" id="ARBA00060485"/>
    </source>
</evidence>
<evidence type="ECO:0000256" key="4">
    <source>
        <dbReference type="ARBA" id="ARBA00022475"/>
    </source>
</evidence>
<dbReference type="GO" id="GO:0016740">
    <property type="term" value="F:transferase activity"/>
    <property type="evidence" value="ECO:0007669"/>
    <property type="project" value="UniProtKB-UniRule"/>
</dbReference>
<evidence type="ECO:0000313" key="22">
    <source>
        <dbReference type="Proteomes" id="UP000325606"/>
    </source>
</evidence>
<comment type="similarity">
    <text evidence="1 18 20">Belongs to the ApbE family.</text>
</comment>
<keyword evidence="8 18" id="KW-0479">Metal-binding</keyword>
<dbReference type="InterPro" id="IPR003374">
    <property type="entry name" value="ApbE-like_sf"/>
</dbReference>
<evidence type="ECO:0000256" key="20">
    <source>
        <dbReference type="RuleBase" id="RU363002"/>
    </source>
</evidence>
<feature type="binding site" evidence="19">
    <location>
        <position position="298"/>
    </location>
    <ligand>
        <name>Mg(2+)</name>
        <dbReference type="ChEBI" id="CHEBI:18420"/>
    </ligand>
</feature>
<evidence type="ECO:0000256" key="12">
    <source>
        <dbReference type="ARBA" id="ARBA00023136"/>
    </source>
</evidence>
<feature type="chain" id="PRO_5023972110" description="FAD:protein FMN transferase" evidence="20">
    <location>
        <begin position="21"/>
        <end position="353"/>
    </location>
</feature>
<evidence type="ECO:0000256" key="9">
    <source>
        <dbReference type="ARBA" id="ARBA00022729"/>
    </source>
</evidence>
<accession>A0A5J6LFN0</accession>